<keyword evidence="1 9" id="KW-0004">4Fe-4S</keyword>
<dbReference type="NCBIfam" id="TIGR00276">
    <property type="entry name" value="tRNA epoxyqueuosine(34) reductase QueG"/>
    <property type="match status" value="1"/>
</dbReference>
<dbReference type="SUPFAM" id="SSF46548">
    <property type="entry name" value="alpha-helical ferredoxin"/>
    <property type="match status" value="1"/>
</dbReference>
<comment type="catalytic activity">
    <reaction evidence="9">
        <text>epoxyqueuosine(34) in tRNA + AH2 = queuosine(34) in tRNA + A + H2O</text>
        <dbReference type="Rhea" id="RHEA:32159"/>
        <dbReference type="Rhea" id="RHEA-COMP:18571"/>
        <dbReference type="Rhea" id="RHEA-COMP:18582"/>
        <dbReference type="ChEBI" id="CHEBI:13193"/>
        <dbReference type="ChEBI" id="CHEBI:15377"/>
        <dbReference type="ChEBI" id="CHEBI:17499"/>
        <dbReference type="ChEBI" id="CHEBI:194431"/>
        <dbReference type="ChEBI" id="CHEBI:194443"/>
        <dbReference type="EC" id="1.17.99.6"/>
    </reaction>
</comment>
<comment type="subcellular location">
    <subcellularLocation>
        <location evidence="9">Cytoplasm</location>
    </subcellularLocation>
</comment>
<dbReference type="InterPro" id="IPR016024">
    <property type="entry name" value="ARM-type_fold"/>
</dbReference>
<evidence type="ECO:0000256" key="10">
    <source>
        <dbReference type="SAM" id="MobiDB-lite"/>
    </source>
</evidence>
<evidence type="ECO:0000256" key="3">
    <source>
        <dbReference type="ARBA" id="ARBA00022694"/>
    </source>
</evidence>
<feature type="region of interest" description="Disordered" evidence="10">
    <location>
        <begin position="363"/>
        <end position="384"/>
    </location>
</feature>
<evidence type="ECO:0000256" key="2">
    <source>
        <dbReference type="ARBA" id="ARBA00022490"/>
    </source>
</evidence>
<organism evidence="12 13">
    <name type="scientific">Methylobacterium terrae</name>
    <dbReference type="NCBI Taxonomy" id="2202827"/>
    <lineage>
        <taxon>Bacteria</taxon>
        <taxon>Pseudomonadati</taxon>
        <taxon>Pseudomonadota</taxon>
        <taxon>Alphaproteobacteria</taxon>
        <taxon>Hyphomicrobiales</taxon>
        <taxon>Methylobacteriaceae</taxon>
        <taxon>Methylobacterium</taxon>
    </lineage>
</organism>
<dbReference type="UniPathway" id="UPA00392"/>
<feature type="binding site" evidence="9">
    <location>
        <position position="191"/>
    </location>
    <ligand>
        <name>[4Fe-4S] cluster</name>
        <dbReference type="ChEBI" id="CHEBI:49883"/>
        <label>1</label>
    </ligand>
</feature>
<feature type="binding site" evidence="9">
    <location>
        <position position="169"/>
    </location>
    <ligand>
        <name>cob(II)alamin</name>
        <dbReference type="ChEBI" id="CHEBI:16304"/>
    </ligand>
</feature>
<dbReference type="InterPro" id="IPR013542">
    <property type="entry name" value="QueG_DUF1730"/>
</dbReference>
<name>A0A2U8WPF6_9HYPH</name>
<dbReference type="HAMAP" id="MF_00916">
    <property type="entry name" value="QueG"/>
    <property type="match status" value="1"/>
</dbReference>
<dbReference type="EC" id="1.17.99.6" evidence="9"/>
<comment type="subunit">
    <text evidence="9">Monomer.</text>
</comment>
<sequence length="384" mass="41217">MAPDALRRFLETRARALGFDALAVTRPEAVPALPERLAAWLAAGHHGDMAWMEERTGERADPARLWPQVRSIVMLGANAGPDGDPLAALSDPSRGSIAVYARRRDYHDVIKGKLKELGGAFAAKAGAKVKVFVDTAPVMEKPLAAASGLGWQGKHSVLVSRTFGNWLLLGAIYTTAALAPDEPEGDRCGRCRRCLDACPTDALPAPYRLDARRCLAYLTIEHAGPIPEEFRAPMGNRVFGCDDCLAVCPWNKFASAAREARLAAREDLAAPPLAELARLDDAAFRLRFAGTPIKRTGRDRFLRNVLIAIGNSGDAALAGEVLRLLDDASPLVRGMAVWALARLGRLPPVQPDEQDPDVLAEWAAAKNPGVQRASPLAGAGRRPA</sequence>
<keyword evidence="13" id="KW-1185">Reference proteome</keyword>
<comment type="cofactor">
    <cofactor evidence="9">
        <name>[4Fe-4S] cluster</name>
        <dbReference type="ChEBI" id="CHEBI:49883"/>
    </cofactor>
    <text evidence="9">Binds 2 [4Fe-4S] clusters per monomer.</text>
</comment>
<evidence type="ECO:0000313" key="13">
    <source>
        <dbReference type="Proteomes" id="UP000245444"/>
    </source>
</evidence>
<dbReference type="SUPFAM" id="SSF48371">
    <property type="entry name" value="ARM repeat"/>
    <property type="match status" value="1"/>
</dbReference>
<evidence type="ECO:0000256" key="8">
    <source>
        <dbReference type="ARBA" id="ARBA00023014"/>
    </source>
</evidence>
<comment type="pathway">
    <text evidence="9">tRNA modification; tRNA-queuosine biosynthesis.</text>
</comment>
<accession>A0A2U8WPF6</accession>
<evidence type="ECO:0000313" key="12">
    <source>
        <dbReference type="EMBL" id="AWN48069.1"/>
    </source>
</evidence>
<dbReference type="GO" id="GO:0008616">
    <property type="term" value="P:tRNA queuosine(34) biosynthetic process"/>
    <property type="evidence" value="ECO:0007669"/>
    <property type="project" value="UniProtKB-UniRule"/>
</dbReference>
<feature type="binding site" evidence="9">
    <location>
        <position position="158"/>
    </location>
    <ligand>
        <name>cob(II)alamin</name>
        <dbReference type="ChEBI" id="CHEBI:16304"/>
    </ligand>
</feature>
<comment type="cofactor">
    <cofactor evidence="9">
        <name>cob(II)alamin</name>
        <dbReference type="ChEBI" id="CHEBI:16304"/>
    </cofactor>
</comment>
<feature type="active site" description="Proton donor" evidence="9">
    <location>
        <position position="134"/>
    </location>
</feature>
<dbReference type="Pfam" id="PF13484">
    <property type="entry name" value="Fer4_16"/>
    <property type="match status" value="1"/>
</dbReference>
<feature type="binding site" evidence="9">
    <location>
        <position position="248"/>
    </location>
    <ligand>
        <name>[4Fe-4S] cluster</name>
        <dbReference type="ChEBI" id="CHEBI:49883"/>
        <label>1</label>
    </ligand>
</feature>
<comment type="caution">
    <text evidence="9">Lacks conserved residue(s) required for the propagation of feature annotation.</text>
</comment>
<dbReference type="Proteomes" id="UP000245444">
    <property type="component" value="Chromosome"/>
</dbReference>
<keyword evidence="2 9" id="KW-0963">Cytoplasm</keyword>
<keyword evidence="9" id="KW-0846">Cobalamin</keyword>
<feature type="binding site" evidence="9">
    <location>
        <position position="59"/>
    </location>
    <ligand>
        <name>cob(II)alamin</name>
        <dbReference type="ChEBI" id="CHEBI:16304"/>
    </ligand>
</feature>
<dbReference type="PANTHER" id="PTHR30002:SF4">
    <property type="entry name" value="EPOXYQUEUOSINE REDUCTASE"/>
    <property type="match status" value="1"/>
</dbReference>
<keyword evidence="9" id="KW-0170">Cobalt</keyword>
<dbReference type="Gene3D" id="3.30.70.20">
    <property type="match status" value="1"/>
</dbReference>
<dbReference type="OrthoDB" id="9784571at2"/>
<feature type="binding site" evidence="9">
    <location>
        <position position="244"/>
    </location>
    <ligand>
        <name>[4Fe-4S] cluster</name>
        <dbReference type="ChEBI" id="CHEBI:49883"/>
        <label>2</label>
    </ligand>
</feature>
<keyword evidence="3 9" id="KW-0819">tRNA processing</keyword>
<dbReference type="InterPro" id="IPR004453">
    <property type="entry name" value="QueG"/>
</dbReference>
<gene>
    <name evidence="9 12" type="primary">queG</name>
    <name evidence="12" type="ORF">DK419_18470</name>
</gene>
<feature type="binding site" evidence="9">
    <location>
        <position position="188"/>
    </location>
    <ligand>
        <name>[4Fe-4S] cluster</name>
        <dbReference type="ChEBI" id="CHEBI:49883"/>
        <label>1</label>
    </ligand>
</feature>
<dbReference type="EMBL" id="CP029553">
    <property type="protein sequence ID" value="AWN48069.1"/>
    <property type="molecule type" value="Genomic_DNA"/>
</dbReference>
<evidence type="ECO:0000256" key="4">
    <source>
        <dbReference type="ARBA" id="ARBA00022723"/>
    </source>
</evidence>
<dbReference type="Pfam" id="PF13646">
    <property type="entry name" value="HEAT_2"/>
    <property type="match status" value="1"/>
</dbReference>
<keyword evidence="6 9" id="KW-0560">Oxidoreductase</keyword>
<dbReference type="GO" id="GO:0031419">
    <property type="term" value="F:cobalamin binding"/>
    <property type="evidence" value="ECO:0007669"/>
    <property type="project" value="UniProtKB-KW"/>
</dbReference>
<feature type="binding site" evidence="9">
    <location>
        <position position="194"/>
    </location>
    <ligand>
        <name>[4Fe-4S] cluster</name>
        <dbReference type="ChEBI" id="CHEBI:49883"/>
        <label>1</label>
    </ligand>
</feature>
<dbReference type="PROSITE" id="PS00198">
    <property type="entry name" value="4FE4S_FER_1"/>
    <property type="match status" value="1"/>
</dbReference>
<reference evidence="12 13" key="1">
    <citation type="submission" date="2018-05" db="EMBL/GenBank/DDBJ databases">
        <title>Complete Genome Sequence of Methylobacterium sp. 17Sr1-28.</title>
        <authorList>
            <person name="Srinivasan S."/>
        </authorList>
    </citation>
    <scope>NUCLEOTIDE SEQUENCE [LARGE SCALE GENOMIC DNA]</scope>
    <source>
        <strain evidence="12 13">17Sr1-28</strain>
    </source>
</reference>
<feature type="binding site" evidence="9">
    <location>
        <begin position="241"/>
        <end position="242"/>
    </location>
    <ligand>
        <name>cob(II)alamin</name>
        <dbReference type="ChEBI" id="CHEBI:16304"/>
    </ligand>
</feature>
<dbReference type="GO" id="GO:0051539">
    <property type="term" value="F:4 iron, 4 sulfur cluster binding"/>
    <property type="evidence" value="ECO:0007669"/>
    <property type="project" value="UniProtKB-KW"/>
</dbReference>
<dbReference type="KEGG" id="mtea:DK419_18470"/>
<dbReference type="AlphaFoldDB" id="A0A2U8WPF6"/>
<keyword evidence="5 9" id="KW-0671">Queuosine biosynthesis</keyword>
<comment type="function">
    <text evidence="9">Catalyzes the conversion of epoxyqueuosine (oQ) to queuosine (Q), which is a hypermodified base found in the wobble positions of tRNA(Asp), tRNA(Asn), tRNA(His) and tRNA(Tyr).</text>
</comment>
<dbReference type="GO" id="GO:0005737">
    <property type="term" value="C:cytoplasm"/>
    <property type="evidence" value="ECO:0007669"/>
    <property type="project" value="UniProtKB-SubCell"/>
</dbReference>
<dbReference type="Pfam" id="PF08331">
    <property type="entry name" value="QueG_DUF1730"/>
    <property type="match status" value="1"/>
</dbReference>
<evidence type="ECO:0000256" key="7">
    <source>
        <dbReference type="ARBA" id="ARBA00023004"/>
    </source>
</evidence>
<evidence type="ECO:0000256" key="9">
    <source>
        <dbReference type="HAMAP-Rule" id="MF_00916"/>
    </source>
</evidence>
<feature type="binding site" evidence="9">
    <location>
        <position position="198"/>
    </location>
    <ligand>
        <name>[4Fe-4S] cluster</name>
        <dbReference type="ChEBI" id="CHEBI:49883"/>
        <label>2</label>
    </ligand>
</feature>
<keyword evidence="4 9" id="KW-0479">Metal-binding</keyword>
<dbReference type="PROSITE" id="PS51379">
    <property type="entry name" value="4FE4S_FER_2"/>
    <property type="match status" value="1"/>
</dbReference>
<dbReference type="GO" id="GO:0046872">
    <property type="term" value="F:metal ion binding"/>
    <property type="evidence" value="ECO:0007669"/>
    <property type="project" value="UniProtKB-KW"/>
</dbReference>
<feature type="binding site" evidence="9">
    <location>
        <position position="134"/>
    </location>
    <ligand>
        <name>cob(II)alamin</name>
        <dbReference type="ChEBI" id="CHEBI:16304"/>
    </ligand>
</feature>
<evidence type="ECO:0000256" key="6">
    <source>
        <dbReference type="ARBA" id="ARBA00023002"/>
    </source>
</evidence>
<keyword evidence="7 9" id="KW-0408">Iron</keyword>
<dbReference type="InterPro" id="IPR017900">
    <property type="entry name" value="4Fe4S_Fe_S_CS"/>
</dbReference>
<dbReference type="InterPro" id="IPR011989">
    <property type="entry name" value="ARM-like"/>
</dbReference>
<dbReference type="InterPro" id="IPR017896">
    <property type="entry name" value="4Fe4S_Fe-S-bd"/>
</dbReference>
<feature type="binding site" evidence="9">
    <location>
        <position position="214"/>
    </location>
    <ligand>
        <name>[4Fe-4S] cluster</name>
        <dbReference type="ChEBI" id="CHEBI:49883"/>
        <label>2</label>
    </ligand>
</feature>
<comment type="similarity">
    <text evidence="9">Belongs to the QueG family.</text>
</comment>
<evidence type="ECO:0000256" key="5">
    <source>
        <dbReference type="ARBA" id="ARBA00022785"/>
    </source>
</evidence>
<dbReference type="GO" id="GO:0052693">
    <property type="term" value="F:epoxyqueuosine reductase activity"/>
    <property type="evidence" value="ECO:0007669"/>
    <property type="project" value="UniProtKB-UniRule"/>
</dbReference>
<proteinExistence type="inferred from homology"/>
<feature type="binding site" evidence="9">
    <location>
        <position position="241"/>
    </location>
    <ligand>
        <name>[4Fe-4S] cluster</name>
        <dbReference type="ChEBI" id="CHEBI:49883"/>
        <label>2</label>
    </ligand>
</feature>
<evidence type="ECO:0000256" key="1">
    <source>
        <dbReference type="ARBA" id="ARBA00022485"/>
    </source>
</evidence>
<dbReference type="PANTHER" id="PTHR30002">
    <property type="entry name" value="EPOXYQUEUOSINE REDUCTASE"/>
    <property type="match status" value="1"/>
</dbReference>
<dbReference type="Gene3D" id="1.25.10.10">
    <property type="entry name" value="Leucine-rich Repeat Variant"/>
    <property type="match status" value="1"/>
</dbReference>
<feature type="domain" description="4Fe-4S ferredoxin-type" evidence="11">
    <location>
        <begin position="179"/>
        <end position="208"/>
    </location>
</feature>
<evidence type="ECO:0000259" key="11">
    <source>
        <dbReference type="PROSITE" id="PS51379"/>
    </source>
</evidence>
<protein>
    <recommendedName>
        <fullName evidence="9">Epoxyqueuosine reductase</fullName>
        <ecNumber evidence="9">1.17.99.6</ecNumber>
    </recommendedName>
    <alternativeName>
        <fullName evidence="9">Queuosine biosynthesis protein QueG</fullName>
    </alternativeName>
</protein>
<keyword evidence="8 9" id="KW-0411">Iron-sulfur</keyword>